<dbReference type="Gene3D" id="3.50.50.60">
    <property type="entry name" value="FAD/NAD(P)-binding domain"/>
    <property type="match status" value="1"/>
</dbReference>
<dbReference type="EMBL" id="JAGGMR010000001">
    <property type="protein sequence ID" value="MBP2191527.1"/>
    <property type="molecule type" value="Genomic_DNA"/>
</dbReference>
<dbReference type="InterPro" id="IPR011777">
    <property type="entry name" value="Geranylgeranyl_Rdtase_fam"/>
</dbReference>
<keyword evidence="3" id="KW-1185">Reference proteome</keyword>
<evidence type="ECO:0000313" key="2">
    <source>
        <dbReference type="EMBL" id="MBP2191527.1"/>
    </source>
</evidence>
<dbReference type="PANTHER" id="PTHR42685:SF22">
    <property type="entry name" value="CONDITIONED MEDIUM FACTOR RECEPTOR 1"/>
    <property type="match status" value="1"/>
</dbReference>
<organism evidence="2 3">
    <name type="scientific">Nocardia goodfellowii</name>
    <dbReference type="NCBI Taxonomy" id="882446"/>
    <lineage>
        <taxon>Bacteria</taxon>
        <taxon>Bacillati</taxon>
        <taxon>Actinomycetota</taxon>
        <taxon>Actinomycetes</taxon>
        <taxon>Mycobacteriales</taxon>
        <taxon>Nocardiaceae</taxon>
        <taxon>Nocardia</taxon>
    </lineage>
</organism>
<name>A0ABS4QIJ5_9NOCA</name>
<dbReference type="RefSeq" id="WP_209893261.1">
    <property type="nucleotide sequence ID" value="NZ_JAGGMR010000001.1"/>
</dbReference>
<dbReference type="Proteomes" id="UP001519325">
    <property type="component" value="Unassembled WGS sequence"/>
</dbReference>
<evidence type="ECO:0000259" key="1">
    <source>
        <dbReference type="Pfam" id="PF01494"/>
    </source>
</evidence>
<sequence>MKKYDIVVVGGGPAGAAAAWQAATAGASVLCVDKADFPRDKPCGDGLTPRGLSMLERMGLTTELERFHRISYVKVRGHSSWQAEWPDRAGLPSFARTARRLDLDQLLLEHAAAAGAEVRQSCEARAPLVERGLVHGVEVRHGRSPSEQIRADIVIAADGAYSPIKKKLGLRTRISGVTAVAIRAEMPAQRPEDPCFEVHMPLRPGGRSIPGYGWVFPLGAGRINVGVGYLTTFRQWRTANLTGMLSDFVATLPPDWRLPDIAELRKSKAVQAWRLPMGFTAWPPWHPGLLLAGDAAGAIKPSSGGGISKALETGMEASICALEALSTTGPQDLSNYQRALRQRYGMQYAATRVGYRVGGNPFMVGLTFGMFDHSWFRRLAIGGVYGPAAVRGYRNGEGPLPSTAADTTQPLAG</sequence>
<accession>A0ABS4QIJ5</accession>
<evidence type="ECO:0000313" key="3">
    <source>
        <dbReference type="Proteomes" id="UP001519325"/>
    </source>
</evidence>
<reference evidence="2 3" key="1">
    <citation type="submission" date="2021-03" db="EMBL/GenBank/DDBJ databases">
        <title>Sequencing the genomes of 1000 actinobacteria strains.</title>
        <authorList>
            <person name="Klenk H.-P."/>
        </authorList>
    </citation>
    <scope>NUCLEOTIDE SEQUENCE [LARGE SCALE GENOMIC DNA]</scope>
    <source>
        <strain evidence="2 3">DSM 45516</strain>
    </source>
</reference>
<comment type="caution">
    <text evidence="2">The sequence shown here is derived from an EMBL/GenBank/DDBJ whole genome shotgun (WGS) entry which is preliminary data.</text>
</comment>
<dbReference type="PRINTS" id="PR00420">
    <property type="entry name" value="RNGMNOXGNASE"/>
</dbReference>
<dbReference type="InterPro" id="IPR050407">
    <property type="entry name" value="Geranylgeranyl_reductase"/>
</dbReference>
<dbReference type="PANTHER" id="PTHR42685">
    <property type="entry name" value="GERANYLGERANYL DIPHOSPHATE REDUCTASE"/>
    <property type="match status" value="1"/>
</dbReference>
<dbReference type="SUPFAM" id="SSF51905">
    <property type="entry name" value="FAD/NAD(P)-binding domain"/>
    <property type="match status" value="1"/>
</dbReference>
<dbReference type="NCBIfam" id="TIGR02032">
    <property type="entry name" value="GG-red-SF"/>
    <property type="match status" value="1"/>
</dbReference>
<dbReference type="InterPro" id="IPR036188">
    <property type="entry name" value="FAD/NAD-bd_sf"/>
</dbReference>
<feature type="domain" description="FAD-binding" evidence="1">
    <location>
        <begin position="4"/>
        <end position="337"/>
    </location>
</feature>
<dbReference type="Pfam" id="PF01494">
    <property type="entry name" value="FAD_binding_3"/>
    <property type="match status" value="1"/>
</dbReference>
<proteinExistence type="predicted"/>
<protein>
    <submittedName>
        <fullName evidence="2">Geranylgeranyl reductase family protein</fullName>
    </submittedName>
</protein>
<dbReference type="InterPro" id="IPR002938">
    <property type="entry name" value="FAD-bd"/>
</dbReference>
<gene>
    <name evidence="2" type="ORF">BJ987_004428</name>
</gene>